<dbReference type="SUPFAM" id="SSF53383">
    <property type="entry name" value="PLP-dependent transferases"/>
    <property type="match status" value="1"/>
</dbReference>
<dbReference type="InterPro" id="IPR015424">
    <property type="entry name" value="PyrdxlP-dep_Trfase"/>
</dbReference>
<feature type="non-terminal residue" evidence="1">
    <location>
        <position position="1"/>
    </location>
</feature>
<dbReference type="Gene3D" id="3.90.1150.150">
    <property type="match status" value="1"/>
</dbReference>
<evidence type="ECO:0000313" key="2">
    <source>
        <dbReference type="Proteomes" id="UP000263273"/>
    </source>
</evidence>
<name>A0A354YZ49_9FIRM</name>
<protein>
    <submittedName>
        <fullName evidence="1">Decarboxylase</fullName>
    </submittedName>
</protein>
<dbReference type="EMBL" id="DNZF01000255">
    <property type="protein sequence ID" value="HBK54618.1"/>
    <property type="molecule type" value="Genomic_DNA"/>
</dbReference>
<reference evidence="1 2" key="1">
    <citation type="journal article" date="2018" name="Nat. Biotechnol.">
        <title>A standardized bacterial taxonomy based on genome phylogeny substantially revises the tree of life.</title>
        <authorList>
            <person name="Parks D.H."/>
            <person name="Chuvochina M."/>
            <person name="Waite D.W."/>
            <person name="Rinke C."/>
            <person name="Skarshewski A."/>
            <person name="Chaumeil P.A."/>
            <person name="Hugenholtz P."/>
        </authorList>
    </citation>
    <scope>NUCLEOTIDE SEQUENCE [LARGE SCALE GENOMIC DNA]</scope>
    <source>
        <strain evidence="1">UBA10948</strain>
    </source>
</reference>
<evidence type="ECO:0000313" key="1">
    <source>
        <dbReference type="EMBL" id="HBK54618.1"/>
    </source>
</evidence>
<sequence length="75" mass="8410">KALPGVSGVDPLKLLISTQELTIDGLAVAKVLRQKYRIQVELAAPGIILAMMSIFHEGDDWERLYRALEELARDY</sequence>
<feature type="non-terminal residue" evidence="1">
    <location>
        <position position="75"/>
    </location>
</feature>
<organism evidence="1 2">
    <name type="scientific">Syntrophomonas wolfei</name>
    <dbReference type="NCBI Taxonomy" id="863"/>
    <lineage>
        <taxon>Bacteria</taxon>
        <taxon>Bacillati</taxon>
        <taxon>Bacillota</taxon>
        <taxon>Clostridia</taxon>
        <taxon>Eubacteriales</taxon>
        <taxon>Syntrophomonadaceae</taxon>
        <taxon>Syntrophomonas</taxon>
    </lineage>
</organism>
<gene>
    <name evidence="1" type="ORF">DDZ44_11840</name>
</gene>
<comment type="caution">
    <text evidence="1">The sequence shown here is derived from an EMBL/GenBank/DDBJ whole genome shotgun (WGS) entry which is preliminary data.</text>
</comment>
<accession>A0A354YZ49</accession>
<proteinExistence type="predicted"/>
<dbReference type="Proteomes" id="UP000263273">
    <property type="component" value="Unassembled WGS sequence"/>
</dbReference>
<dbReference type="AlphaFoldDB" id="A0A354YZ49"/>